<dbReference type="GO" id="GO:0046556">
    <property type="term" value="F:alpha-L-arabinofuranosidase activity"/>
    <property type="evidence" value="ECO:0007669"/>
    <property type="project" value="InterPro"/>
</dbReference>
<evidence type="ECO:0000256" key="5">
    <source>
        <dbReference type="ARBA" id="ARBA00023295"/>
    </source>
</evidence>
<dbReference type="Gene3D" id="2.115.10.20">
    <property type="entry name" value="Glycosyl hydrolase domain, family 43"/>
    <property type="match status" value="1"/>
</dbReference>
<dbReference type="InterPro" id="IPR006710">
    <property type="entry name" value="Glyco_hydro_43"/>
</dbReference>
<dbReference type="InterPro" id="IPR023296">
    <property type="entry name" value="Glyco_hydro_beta-prop_sf"/>
</dbReference>
<dbReference type="InterPro" id="IPR036195">
    <property type="entry name" value="AbfB_ABD_sf"/>
</dbReference>
<dbReference type="Gene3D" id="2.80.10.50">
    <property type="match status" value="1"/>
</dbReference>
<dbReference type="InterPro" id="IPR052176">
    <property type="entry name" value="Glycosyl_Hydrlase_43_Enz"/>
</dbReference>
<feature type="chain" id="PRO_5019540374" description="Alpha-L-arabinofuranosidase B arabinose-binding domain-containing protein" evidence="9">
    <location>
        <begin position="39"/>
        <end position="484"/>
    </location>
</feature>
<dbReference type="EMBL" id="BIFT01000002">
    <property type="protein sequence ID" value="GCE31718.1"/>
    <property type="molecule type" value="Genomic_DNA"/>
</dbReference>
<keyword evidence="2" id="KW-0858">Xylan degradation</keyword>
<dbReference type="InterPro" id="IPR007934">
    <property type="entry name" value="AbfB_ABD"/>
</dbReference>
<feature type="site" description="Important for catalytic activity, responsible for pKa modulation of the active site Glu and correct orientation of both the proton donor and substrate" evidence="7">
    <location>
        <position position="158"/>
    </location>
</feature>
<evidence type="ECO:0000256" key="4">
    <source>
        <dbReference type="ARBA" id="ARBA00023277"/>
    </source>
</evidence>
<evidence type="ECO:0000256" key="8">
    <source>
        <dbReference type="RuleBase" id="RU361187"/>
    </source>
</evidence>
<dbReference type="Proteomes" id="UP000287171">
    <property type="component" value="Unassembled WGS sequence"/>
</dbReference>
<dbReference type="Pfam" id="PF05270">
    <property type="entry name" value="AbfB"/>
    <property type="match status" value="1"/>
</dbReference>
<evidence type="ECO:0000256" key="2">
    <source>
        <dbReference type="ARBA" id="ARBA00022651"/>
    </source>
</evidence>
<feature type="active site" description="Proton acceptor" evidence="6">
    <location>
        <position position="52"/>
    </location>
</feature>
<evidence type="ECO:0000256" key="3">
    <source>
        <dbReference type="ARBA" id="ARBA00022801"/>
    </source>
</evidence>
<evidence type="ECO:0000313" key="11">
    <source>
        <dbReference type="EMBL" id="GCE31718.1"/>
    </source>
</evidence>
<dbReference type="GO" id="GO:0045493">
    <property type="term" value="P:xylan catabolic process"/>
    <property type="evidence" value="ECO:0007669"/>
    <property type="project" value="UniProtKB-KW"/>
</dbReference>
<dbReference type="PANTHER" id="PTHR43772:SF2">
    <property type="entry name" value="PUTATIVE (AFU_ORTHOLOGUE AFUA_2G04480)-RELATED"/>
    <property type="match status" value="1"/>
</dbReference>
<comment type="similarity">
    <text evidence="1 8">Belongs to the glycosyl hydrolase 43 family.</text>
</comment>
<keyword evidence="3 8" id="KW-0378">Hydrolase</keyword>
<dbReference type="GO" id="GO:0046373">
    <property type="term" value="P:L-arabinose metabolic process"/>
    <property type="evidence" value="ECO:0007669"/>
    <property type="project" value="InterPro"/>
</dbReference>
<sequence length="484" mass="53055">MNVQRSRTTKLRVFFMLLFVGVCTLAGMFFSQSMPASAASSGNPILPGNQADPSVRIFEGKYWIYPSGFDNNRFHAWSSTDLSNWTDEGVVLDVGPQVSWADTRAWAPDMIYRNGKYYFYFAADVQVGVAVCDSPKGPCTDSGAPLVAAGLGGAESIDPTVFVDDDGQAYLYSGGSAGGGRMSIFKLNADMVSVNGNQIIQTPTNFTEGTWLSKRNGTYYLSYSNGCYCNDTYNVQYSTGSSPLGPWSYQGTILASNDVYKGPGHHAFLQYPGTDDWYIVYHRYENNDFSQRKVAIDRVNFNAQGQIQPIVMTSSGVDTRPLGQSSVSLTRNVYQSLQTTTPGYSNAFIRHANGDGYTAVVDNNSDTLLKQDATFKVVDGLADASCYSFESRNYPGNYLRHANSRLHNSPRDGSALFDQDATFCAQAGLSGTGVSFKSYNYPDHYIRHYNAEVWIATNGGPEAFDTSTSFMQDASWNIAAPWAP</sequence>
<feature type="signal peptide" evidence="9">
    <location>
        <begin position="1"/>
        <end position="38"/>
    </location>
</feature>
<dbReference type="Pfam" id="PF04616">
    <property type="entry name" value="Glyco_hydro_43"/>
    <property type="match status" value="1"/>
</dbReference>
<evidence type="ECO:0000256" key="6">
    <source>
        <dbReference type="PIRSR" id="PIRSR606710-1"/>
    </source>
</evidence>
<feature type="active site" description="Proton donor" evidence="6">
    <location>
        <position position="208"/>
    </location>
</feature>
<dbReference type="SUPFAM" id="SSF75005">
    <property type="entry name" value="Arabinanase/levansucrase/invertase"/>
    <property type="match status" value="1"/>
</dbReference>
<keyword evidence="9" id="KW-0732">Signal</keyword>
<keyword evidence="4" id="KW-0119">Carbohydrate metabolism</keyword>
<keyword evidence="2" id="KW-0624">Polysaccharide degradation</keyword>
<protein>
    <recommendedName>
        <fullName evidence="10">Alpha-L-arabinofuranosidase B arabinose-binding domain-containing protein</fullName>
    </recommendedName>
</protein>
<evidence type="ECO:0000313" key="12">
    <source>
        <dbReference type="Proteomes" id="UP000287171"/>
    </source>
</evidence>
<evidence type="ECO:0000256" key="9">
    <source>
        <dbReference type="SAM" id="SignalP"/>
    </source>
</evidence>
<comment type="caution">
    <text evidence="11">The sequence shown here is derived from an EMBL/GenBank/DDBJ whole genome shotgun (WGS) entry which is preliminary data.</text>
</comment>
<proteinExistence type="inferred from homology"/>
<dbReference type="RefSeq" id="WP_161982679.1">
    <property type="nucleotide sequence ID" value="NZ_BIFT01000002.1"/>
</dbReference>
<dbReference type="SUPFAM" id="SSF110221">
    <property type="entry name" value="AbfB domain"/>
    <property type="match status" value="1"/>
</dbReference>
<name>A0A402BK44_9CHLR</name>
<evidence type="ECO:0000256" key="7">
    <source>
        <dbReference type="PIRSR" id="PIRSR606710-2"/>
    </source>
</evidence>
<organism evidence="11 12">
    <name type="scientific">Dictyobacter alpinus</name>
    <dbReference type="NCBI Taxonomy" id="2014873"/>
    <lineage>
        <taxon>Bacteria</taxon>
        <taxon>Bacillati</taxon>
        <taxon>Chloroflexota</taxon>
        <taxon>Ktedonobacteria</taxon>
        <taxon>Ktedonobacterales</taxon>
        <taxon>Dictyobacteraceae</taxon>
        <taxon>Dictyobacter</taxon>
    </lineage>
</organism>
<evidence type="ECO:0000259" key="10">
    <source>
        <dbReference type="Pfam" id="PF05270"/>
    </source>
</evidence>
<dbReference type="PANTHER" id="PTHR43772">
    <property type="entry name" value="ENDO-1,4-BETA-XYLANASE"/>
    <property type="match status" value="1"/>
</dbReference>
<keyword evidence="5 8" id="KW-0326">Glycosidase</keyword>
<feature type="domain" description="Alpha-L-arabinofuranosidase B arabinose-binding" evidence="10">
    <location>
        <begin position="338"/>
        <end position="478"/>
    </location>
</feature>
<keyword evidence="12" id="KW-1185">Reference proteome</keyword>
<accession>A0A402BK44</accession>
<reference evidence="12" key="1">
    <citation type="submission" date="2018-12" db="EMBL/GenBank/DDBJ databases">
        <title>Tengunoibacter tsumagoiensis gen. nov., sp. nov., Dictyobacter kobayashii sp. nov., D. alpinus sp. nov., and D. joshuensis sp. nov. and description of Dictyobacteraceae fam. nov. within the order Ktedonobacterales isolated from Tengu-no-mugimeshi.</title>
        <authorList>
            <person name="Wang C.M."/>
            <person name="Zheng Y."/>
            <person name="Sakai Y."/>
            <person name="Toyoda A."/>
            <person name="Minakuchi Y."/>
            <person name="Abe K."/>
            <person name="Yokota A."/>
            <person name="Yabe S."/>
        </authorList>
    </citation>
    <scope>NUCLEOTIDE SEQUENCE [LARGE SCALE GENOMIC DNA]</scope>
    <source>
        <strain evidence="12">Uno16</strain>
    </source>
</reference>
<dbReference type="CDD" id="cd23399">
    <property type="entry name" value="beta-trefoil_ABD_ABFB"/>
    <property type="match status" value="1"/>
</dbReference>
<dbReference type="CDD" id="cd09004">
    <property type="entry name" value="GH43_bXyl-like"/>
    <property type="match status" value="1"/>
</dbReference>
<dbReference type="AlphaFoldDB" id="A0A402BK44"/>
<evidence type="ECO:0000256" key="1">
    <source>
        <dbReference type="ARBA" id="ARBA00009865"/>
    </source>
</evidence>
<gene>
    <name evidence="11" type="ORF">KDA_72020</name>
</gene>